<name>A0A9R0QEL0_TRITD</name>
<dbReference type="AlphaFoldDB" id="A0A9R0QEL0"/>
<proteinExistence type="predicted"/>
<dbReference type="EMBL" id="LT934111">
    <property type="protein sequence ID" value="VAH08643.1"/>
    <property type="molecule type" value="Genomic_DNA"/>
</dbReference>
<evidence type="ECO:0000313" key="1">
    <source>
        <dbReference type="EMBL" id="VAH08643.1"/>
    </source>
</evidence>
<protein>
    <submittedName>
        <fullName evidence="1">Uncharacterized protein</fullName>
    </submittedName>
</protein>
<dbReference type="Proteomes" id="UP000324705">
    <property type="component" value="Chromosome 1A"/>
</dbReference>
<sequence length="83" mass="9556">MMKNQLLMHPWVIGDCAKQDRIDAEVVSKLQRFNARRKLRAAAIASVLSSKVALRTKRLRSLLGTHDLTSEELDNLRQHFARM</sequence>
<keyword evidence="2" id="KW-1185">Reference proteome</keyword>
<gene>
    <name evidence="1" type="ORF">TRITD_1Av1G184730</name>
</gene>
<evidence type="ECO:0000313" key="2">
    <source>
        <dbReference type="Proteomes" id="UP000324705"/>
    </source>
</evidence>
<dbReference type="Gramene" id="TRITD1Av1G184730.4">
    <property type="protein sequence ID" value="TRITD1Av1G184730.4"/>
    <property type="gene ID" value="TRITD1Av1G184730"/>
</dbReference>
<accession>A0A9R0QEL0</accession>
<organism evidence="1 2">
    <name type="scientific">Triticum turgidum subsp. durum</name>
    <name type="common">Durum wheat</name>
    <name type="synonym">Triticum durum</name>
    <dbReference type="NCBI Taxonomy" id="4567"/>
    <lineage>
        <taxon>Eukaryota</taxon>
        <taxon>Viridiplantae</taxon>
        <taxon>Streptophyta</taxon>
        <taxon>Embryophyta</taxon>
        <taxon>Tracheophyta</taxon>
        <taxon>Spermatophyta</taxon>
        <taxon>Magnoliopsida</taxon>
        <taxon>Liliopsida</taxon>
        <taxon>Poales</taxon>
        <taxon>Poaceae</taxon>
        <taxon>BOP clade</taxon>
        <taxon>Pooideae</taxon>
        <taxon>Triticodae</taxon>
        <taxon>Triticeae</taxon>
        <taxon>Triticinae</taxon>
        <taxon>Triticum</taxon>
    </lineage>
</organism>
<reference evidence="1 2" key="1">
    <citation type="submission" date="2017-09" db="EMBL/GenBank/DDBJ databases">
        <authorList>
            <consortium name="International Durum Wheat Genome Sequencing Consortium (IDWGSC)"/>
            <person name="Milanesi L."/>
        </authorList>
    </citation>
    <scope>NUCLEOTIDE SEQUENCE [LARGE SCALE GENOMIC DNA]</scope>
    <source>
        <strain evidence="2">cv. Svevo</strain>
    </source>
</reference>
<dbReference type="Gene3D" id="6.10.140.620">
    <property type="match status" value="1"/>
</dbReference>